<dbReference type="RefSeq" id="WP_353329789.1">
    <property type="nucleotide sequence ID" value="NZ_AP028055.1"/>
</dbReference>
<keyword evidence="7" id="KW-1185">Reference proteome</keyword>
<dbReference type="PANTHER" id="PTHR12872:SF1">
    <property type="entry name" value="ALPHA-N-ACETYLGLUCOSAMINIDASE"/>
    <property type="match status" value="1"/>
</dbReference>
<evidence type="ECO:0000259" key="5">
    <source>
        <dbReference type="Pfam" id="PF12972"/>
    </source>
</evidence>
<gene>
    <name evidence="6" type="ORF">BSYN_15920</name>
</gene>
<feature type="signal peptide" evidence="2">
    <location>
        <begin position="1"/>
        <end position="22"/>
    </location>
</feature>
<protein>
    <submittedName>
        <fullName evidence="6">Alpha-N-acetylglucosaminidase</fullName>
    </submittedName>
</protein>
<sequence length="731" mass="85637">MRMYKIFKFILILSLFSLPAFADNGIFVAKQLLARIAPQYEGKISFIQTTNAKSDYFELETIQDKLIIKGNNANSMAVGLNYFLKYYCLTTVTWYADDVIKLPKSLPILTKKVSVQARTKNRFFLNYCTFGYTMVWWKWKDWERFIDWMALNGVNMPLAITGQEAIWYKVWRKMGLSDSEIRNYFTGPAHLPWHRMSNLDYWQGGLPHSWLENQVKLQKKILERERELSMKPVLPAFSGHVPKELKRIYPQAKISLLSSWGGFPDKYRSSFLDPTDPLFQTIQKEFLNNEIKLFGTDNIYGADPFNEVDPPSFEPQFLEDVSKTIYNSISSVDKKAIWLQMAWIFYFERTKWTTPRIQAYLKAVPQDKMLLLDYYCENTEVWKITDKYFGQPYLWCYLGNFGGNTMLAGNIKEVGKRIENAYKSGGDNFWGLGSTLEGFDVNPFMYEYVLEKAWNSNFTDEEWIQKLADRYIGRIDENYRNAWMGMYDKIYIEPAHLGQGTLTNARPSLFDNGNWTTNPSISYDNKDLCKIWGAMVQCKGQTNSMYWYEIVNIGRQVLGNYFLELRNNFSSAYQKKDLAEMKRISDQMLVLLNDLNDLTLLNNSFSLNKWIDDSRSFGLTDIEKAYYEKNARTLITTWGGKNQSLNDYGNRTWSGLISTYYAPRWKMFLDNVIKSCEQNVEYDNQSFIDSVTTFEIDWTKSHDVLSIHTSKSDDMIKMSELYIKYKNLILE</sequence>
<dbReference type="InterPro" id="IPR024240">
    <property type="entry name" value="NAGLU_N"/>
</dbReference>
<feature type="domain" description="Alpha-N-acetylglucosaminidase C-terminal" evidence="5">
    <location>
        <begin position="463"/>
        <end position="718"/>
    </location>
</feature>
<feature type="domain" description="Alpha-N-acetylglucosaminidase tim-barrel" evidence="3">
    <location>
        <begin position="122"/>
        <end position="455"/>
    </location>
</feature>
<feature type="domain" description="Alpha-N-acetylglucosaminidase N-terminal" evidence="4">
    <location>
        <begin position="29"/>
        <end position="107"/>
    </location>
</feature>
<evidence type="ECO:0000256" key="1">
    <source>
        <dbReference type="ARBA" id="ARBA00022801"/>
    </source>
</evidence>
<dbReference type="InterPro" id="IPR007781">
    <property type="entry name" value="NAGLU"/>
</dbReference>
<name>A0ABM8IBE1_9BACE</name>
<dbReference type="InterPro" id="IPR024732">
    <property type="entry name" value="NAGLU_C"/>
</dbReference>
<evidence type="ECO:0000256" key="2">
    <source>
        <dbReference type="SAM" id="SignalP"/>
    </source>
</evidence>
<organism evidence="6 7">
    <name type="scientific">Bacteroides sedimenti</name>
    <dbReference type="NCBI Taxonomy" id="2136147"/>
    <lineage>
        <taxon>Bacteria</taxon>
        <taxon>Pseudomonadati</taxon>
        <taxon>Bacteroidota</taxon>
        <taxon>Bacteroidia</taxon>
        <taxon>Bacteroidales</taxon>
        <taxon>Bacteroidaceae</taxon>
        <taxon>Bacteroides</taxon>
    </lineage>
</organism>
<accession>A0ABM8IBE1</accession>
<evidence type="ECO:0000259" key="4">
    <source>
        <dbReference type="Pfam" id="PF12971"/>
    </source>
</evidence>
<dbReference type="Gene3D" id="3.20.20.80">
    <property type="entry name" value="Glycosidases"/>
    <property type="match status" value="1"/>
</dbReference>
<dbReference type="Pfam" id="PF12972">
    <property type="entry name" value="NAGLU_C"/>
    <property type="match status" value="1"/>
</dbReference>
<dbReference type="InterPro" id="IPR029018">
    <property type="entry name" value="Hex-like_dom2"/>
</dbReference>
<evidence type="ECO:0000313" key="7">
    <source>
        <dbReference type="Proteomes" id="UP001496674"/>
    </source>
</evidence>
<keyword evidence="1" id="KW-0378">Hydrolase</keyword>
<evidence type="ECO:0000259" key="3">
    <source>
        <dbReference type="Pfam" id="PF05089"/>
    </source>
</evidence>
<dbReference type="Gene3D" id="1.20.120.670">
    <property type="entry name" value="N-acetyl-b-d-glucoasminidase"/>
    <property type="match status" value="1"/>
</dbReference>
<keyword evidence="2" id="KW-0732">Signal</keyword>
<dbReference type="InterPro" id="IPR024733">
    <property type="entry name" value="NAGLU_tim-barrel"/>
</dbReference>
<reference evidence="6 7" key="1">
    <citation type="submission" date="2023-04" db="EMBL/GenBank/DDBJ databases">
        <title>Draft genome sequence of acteroides sedimenti strain YN3PY1.</title>
        <authorList>
            <person name="Yoshida N."/>
        </authorList>
    </citation>
    <scope>NUCLEOTIDE SEQUENCE [LARGE SCALE GENOMIC DNA]</scope>
    <source>
        <strain evidence="6 7">YN3PY1</strain>
    </source>
</reference>
<dbReference type="PANTHER" id="PTHR12872">
    <property type="entry name" value="ALPHA-N-ACETYLGLUCOSAMINIDASE"/>
    <property type="match status" value="1"/>
</dbReference>
<dbReference type="Proteomes" id="UP001496674">
    <property type="component" value="Chromosome"/>
</dbReference>
<dbReference type="Pfam" id="PF05089">
    <property type="entry name" value="NAGLU"/>
    <property type="match status" value="1"/>
</dbReference>
<evidence type="ECO:0000313" key="6">
    <source>
        <dbReference type="EMBL" id="BEG99327.1"/>
    </source>
</evidence>
<dbReference type="EMBL" id="AP028055">
    <property type="protein sequence ID" value="BEG99327.1"/>
    <property type="molecule type" value="Genomic_DNA"/>
</dbReference>
<feature type="chain" id="PRO_5045390504" evidence="2">
    <location>
        <begin position="23"/>
        <end position="731"/>
    </location>
</feature>
<dbReference type="Pfam" id="PF12971">
    <property type="entry name" value="NAGLU_N"/>
    <property type="match status" value="1"/>
</dbReference>
<proteinExistence type="predicted"/>
<dbReference type="Gene3D" id="3.30.379.10">
    <property type="entry name" value="Chitobiase/beta-hexosaminidase domain 2-like"/>
    <property type="match status" value="1"/>
</dbReference>